<evidence type="ECO:0000256" key="1">
    <source>
        <dbReference type="SAM" id="MobiDB-lite"/>
    </source>
</evidence>
<protein>
    <submittedName>
        <fullName evidence="2">Uncharacterized protein</fullName>
    </submittedName>
</protein>
<evidence type="ECO:0000313" key="2">
    <source>
        <dbReference type="EMBL" id="PMB67765.1"/>
    </source>
</evidence>
<dbReference type="Proteomes" id="UP000235728">
    <property type="component" value="Unassembled WGS sequence"/>
</dbReference>
<gene>
    <name evidence="2" type="ORF">BM221_005935</name>
</gene>
<reference evidence="2 3" key="1">
    <citation type="journal article" date="2016" name="Appl. Microbiol. Biotechnol.">
        <title>Characterization of T-DNA insertion mutants with decreased virulence in the entomopathogenic fungus Beauveria bassiana JEF-007.</title>
        <authorList>
            <person name="Kim S."/>
            <person name="Lee S.J."/>
            <person name="Nai Y.S."/>
            <person name="Yu J.S."/>
            <person name="Lee M.R."/>
            <person name="Yang Y.T."/>
            <person name="Kim J.S."/>
        </authorList>
    </citation>
    <scope>NUCLEOTIDE SEQUENCE [LARGE SCALE GENOMIC DNA]</scope>
    <source>
        <strain evidence="2 3">JEF-007</strain>
    </source>
</reference>
<dbReference type="AlphaFoldDB" id="A0A2N6NKG3"/>
<feature type="region of interest" description="Disordered" evidence="1">
    <location>
        <begin position="95"/>
        <end position="115"/>
    </location>
</feature>
<accession>A0A2N6NKG3</accession>
<evidence type="ECO:0000313" key="3">
    <source>
        <dbReference type="Proteomes" id="UP000235728"/>
    </source>
</evidence>
<comment type="caution">
    <text evidence="2">The sequence shown here is derived from an EMBL/GenBank/DDBJ whole genome shotgun (WGS) entry which is preliminary data.</text>
</comment>
<sequence>MPSLLIDSRYSIRKSTFSPPCAFLIAAAAVAADVSLPTLAVIVAVAAAAIAATATYDSRSRSIVSVGTSSADSHRRRGGSRAACMMGTISAVPQSTMLEDGPSLAKRSESQGRRGLQRALHQLHLNLRQPPQQRRPRRLPRHLVRPPQPLLAREIQHQERIPDWVRKGEARAHQSRRPVKIHLSQPLVHAPLALNAVKNGLRRVLVPRVLDAQTHARHVREAHAKDVIFVSAVGALKSGVAPAPGAVQDGRNSLDDGLGGEVLLVQEEHVSIWESRGELTFQKLVRNFGVQFWRDFPGVPVPFTKGLEKSEVCWPQRLCNQAR</sequence>
<organism evidence="2 3">
    <name type="scientific">Beauveria bassiana</name>
    <name type="common">White muscardine disease fungus</name>
    <name type="synonym">Tritirachium shiotae</name>
    <dbReference type="NCBI Taxonomy" id="176275"/>
    <lineage>
        <taxon>Eukaryota</taxon>
        <taxon>Fungi</taxon>
        <taxon>Dikarya</taxon>
        <taxon>Ascomycota</taxon>
        <taxon>Pezizomycotina</taxon>
        <taxon>Sordariomycetes</taxon>
        <taxon>Hypocreomycetidae</taxon>
        <taxon>Hypocreales</taxon>
        <taxon>Cordycipitaceae</taxon>
        <taxon>Beauveria</taxon>
    </lineage>
</organism>
<dbReference type="EMBL" id="MRVG01000006">
    <property type="protein sequence ID" value="PMB67765.1"/>
    <property type="molecule type" value="Genomic_DNA"/>
</dbReference>
<name>A0A2N6NKG3_BEABA</name>
<proteinExistence type="predicted"/>